<sequence>MSLARPLRPLLQRPAISTCPTIARIRPLSTSPLLQEHTKRITKDRNPKRGMSPMRGVGPKQMLETEQYDLPRPVLDPKARTEVKTDEDHGLWGFFHEKKCLPTPEEDHAHGRAWTAAELRIKSWDDLHRLWWACVKERNIIATQQKERERLDPGYGEYESEEREAEVIKTQKRIRYVLTERYYAWEEAREIAETDPEVNLSGVGQAYVPVYEETFEQTKA</sequence>
<evidence type="ECO:0000313" key="8">
    <source>
        <dbReference type="EMBL" id="TGZ84424.1"/>
    </source>
</evidence>
<dbReference type="InParanoid" id="A0A4S2N5R6"/>
<evidence type="ECO:0000313" key="9">
    <source>
        <dbReference type="Proteomes" id="UP000298138"/>
    </source>
</evidence>
<accession>A0A4S2N5R6</accession>
<dbReference type="GO" id="GO:0003735">
    <property type="term" value="F:structural constituent of ribosome"/>
    <property type="evidence" value="ECO:0007669"/>
    <property type="project" value="InterPro"/>
</dbReference>
<keyword evidence="4" id="KW-0496">Mitochondrion</keyword>
<reference evidence="8 9" key="1">
    <citation type="submission" date="2019-04" db="EMBL/GenBank/DDBJ databases">
        <title>Comparative genomics and transcriptomics to analyze fruiting body development in filamentous ascomycetes.</title>
        <authorList>
            <consortium name="DOE Joint Genome Institute"/>
            <person name="Lutkenhaus R."/>
            <person name="Traeger S."/>
            <person name="Breuer J."/>
            <person name="Kuo A."/>
            <person name="Lipzen A."/>
            <person name="Pangilinan J."/>
            <person name="Dilworth D."/>
            <person name="Sandor L."/>
            <person name="Poggeler S."/>
            <person name="Barry K."/>
            <person name="Grigoriev I.V."/>
            <person name="Nowrousian M."/>
        </authorList>
    </citation>
    <scope>NUCLEOTIDE SEQUENCE [LARGE SCALE GENOMIC DNA]</scope>
    <source>
        <strain evidence="8 9">CBS 389.68</strain>
    </source>
</reference>
<evidence type="ECO:0000256" key="5">
    <source>
        <dbReference type="ARBA" id="ARBA00023274"/>
    </source>
</evidence>
<dbReference type="InterPro" id="IPR010729">
    <property type="entry name" value="Ribosomal_uL29_mit"/>
</dbReference>
<dbReference type="GO" id="GO:0032543">
    <property type="term" value="P:mitochondrial translation"/>
    <property type="evidence" value="ECO:0007669"/>
    <property type="project" value="TreeGrafter"/>
</dbReference>
<comment type="subcellular location">
    <subcellularLocation>
        <location evidence="1">Mitochondrion</location>
    </subcellularLocation>
</comment>
<dbReference type="Gene3D" id="6.10.330.20">
    <property type="match status" value="1"/>
</dbReference>
<organism evidence="8 9">
    <name type="scientific">Ascodesmis nigricans</name>
    <dbReference type="NCBI Taxonomy" id="341454"/>
    <lineage>
        <taxon>Eukaryota</taxon>
        <taxon>Fungi</taxon>
        <taxon>Dikarya</taxon>
        <taxon>Ascomycota</taxon>
        <taxon>Pezizomycotina</taxon>
        <taxon>Pezizomycetes</taxon>
        <taxon>Pezizales</taxon>
        <taxon>Ascodesmidaceae</taxon>
        <taxon>Ascodesmis</taxon>
    </lineage>
</organism>
<evidence type="ECO:0000256" key="3">
    <source>
        <dbReference type="ARBA" id="ARBA00022980"/>
    </source>
</evidence>
<evidence type="ECO:0000256" key="1">
    <source>
        <dbReference type="ARBA" id="ARBA00004173"/>
    </source>
</evidence>
<name>A0A4S2N5R6_9PEZI</name>
<dbReference type="Pfam" id="PF06984">
    <property type="entry name" value="MRP-L47"/>
    <property type="match status" value="1"/>
</dbReference>
<dbReference type="Proteomes" id="UP000298138">
    <property type="component" value="Unassembled WGS sequence"/>
</dbReference>
<dbReference type="InterPro" id="IPR038340">
    <property type="entry name" value="MRP-L47_sf"/>
</dbReference>
<dbReference type="STRING" id="341454.A0A4S2N5R6"/>
<dbReference type="AlphaFoldDB" id="A0A4S2N5R6"/>
<evidence type="ECO:0000256" key="4">
    <source>
        <dbReference type="ARBA" id="ARBA00023128"/>
    </source>
</evidence>
<dbReference type="GO" id="GO:0005762">
    <property type="term" value="C:mitochondrial large ribosomal subunit"/>
    <property type="evidence" value="ECO:0007669"/>
    <property type="project" value="TreeGrafter"/>
</dbReference>
<dbReference type="EMBL" id="ML220113">
    <property type="protein sequence ID" value="TGZ84424.1"/>
    <property type="molecule type" value="Genomic_DNA"/>
</dbReference>
<keyword evidence="3" id="KW-0689">Ribosomal protein</keyword>
<dbReference type="PANTHER" id="PTHR21183:SF18">
    <property type="entry name" value="LARGE RIBOSOMAL SUBUNIT PROTEIN UL29M"/>
    <property type="match status" value="1"/>
</dbReference>
<keyword evidence="5" id="KW-0687">Ribonucleoprotein</keyword>
<protein>
    <recommendedName>
        <fullName evidence="6">Large ribosomal subunit protein uL29m</fullName>
    </recommendedName>
    <alternativeName>
        <fullName evidence="7">54S ribosomal protein L4, mitochondrial</fullName>
    </alternativeName>
</protein>
<comment type="similarity">
    <text evidence="2">Belongs to the universal ribosomal protein uL29 family.</text>
</comment>
<proteinExistence type="inferred from homology"/>
<evidence type="ECO:0000256" key="2">
    <source>
        <dbReference type="ARBA" id="ARBA00009254"/>
    </source>
</evidence>
<gene>
    <name evidence="8" type="ORF">EX30DRAFT_338949</name>
</gene>
<evidence type="ECO:0000256" key="6">
    <source>
        <dbReference type="ARBA" id="ARBA00035289"/>
    </source>
</evidence>
<evidence type="ECO:0000256" key="7">
    <source>
        <dbReference type="ARBA" id="ARBA00035399"/>
    </source>
</evidence>
<dbReference type="FunCoup" id="A0A4S2N5R6">
    <property type="interactions" value="177"/>
</dbReference>
<keyword evidence="9" id="KW-1185">Reference proteome</keyword>
<dbReference type="PANTHER" id="PTHR21183">
    <property type="entry name" value="RIBOSOMAL PROTEIN L47, MITOCHONDRIAL-RELATED"/>
    <property type="match status" value="1"/>
</dbReference>
<dbReference type="OrthoDB" id="270763at2759"/>